<evidence type="ECO:0000259" key="7">
    <source>
        <dbReference type="PROSITE" id="PS51471"/>
    </source>
</evidence>
<keyword evidence="4" id="KW-0223">Dioxygenase</keyword>
<dbReference type="PANTHER" id="PTHR12907">
    <property type="entry name" value="EGL NINE HOMOLOG-RELATED"/>
    <property type="match status" value="1"/>
</dbReference>
<dbReference type="GO" id="GO:0071456">
    <property type="term" value="P:cellular response to hypoxia"/>
    <property type="evidence" value="ECO:0007669"/>
    <property type="project" value="TreeGrafter"/>
</dbReference>
<evidence type="ECO:0000256" key="4">
    <source>
        <dbReference type="ARBA" id="ARBA00022964"/>
    </source>
</evidence>
<evidence type="ECO:0000256" key="5">
    <source>
        <dbReference type="ARBA" id="ARBA00023002"/>
    </source>
</evidence>
<dbReference type="KEGG" id="pez:HWQ56_27630"/>
<dbReference type="RefSeq" id="WP_176572492.1">
    <property type="nucleotide sequence ID" value="NZ_CP056030.1"/>
</dbReference>
<evidence type="ECO:0000256" key="1">
    <source>
        <dbReference type="ARBA" id="ARBA00001961"/>
    </source>
</evidence>
<evidence type="ECO:0000256" key="2">
    <source>
        <dbReference type="ARBA" id="ARBA00022723"/>
    </source>
</evidence>
<dbReference type="SMART" id="SM00702">
    <property type="entry name" value="P4Hc"/>
    <property type="match status" value="1"/>
</dbReference>
<dbReference type="PANTHER" id="PTHR12907:SF26">
    <property type="entry name" value="HIF PROLYL HYDROXYLASE, ISOFORM C"/>
    <property type="match status" value="1"/>
</dbReference>
<dbReference type="InterPro" id="IPR044862">
    <property type="entry name" value="Pro_4_hyd_alph_FE2OG_OXY"/>
</dbReference>
<dbReference type="Proteomes" id="UP000509568">
    <property type="component" value="Chromosome"/>
</dbReference>
<dbReference type="EMBL" id="CP056030">
    <property type="protein sequence ID" value="QKZ07810.1"/>
    <property type="molecule type" value="Genomic_DNA"/>
</dbReference>
<keyword evidence="5" id="KW-0560">Oxidoreductase</keyword>
<dbReference type="InterPro" id="IPR005123">
    <property type="entry name" value="Oxoglu/Fe-dep_dioxygenase_dom"/>
</dbReference>
<proteinExistence type="predicted"/>
<keyword evidence="6" id="KW-0408">Iron</keyword>
<evidence type="ECO:0000313" key="8">
    <source>
        <dbReference type="EMBL" id="QKZ07810.1"/>
    </source>
</evidence>
<dbReference type="PROSITE" id="PS51471">
    <property type="entry name" value="FE2OG_OXY"/>
    <property type="match status" value="1"/>
</dbReference>
<dbReference type="InterPro" id="IPR051559">
    <property type="entry name" value="HIF_prolyl_hydroxylases"/>
</dbReference>
<dbReference type="Gene3D" id="2.60.120.620">
    <property type="entry name" value="q2cbj1_9rhob like domain"/>
    <property type="match status" value="1"/>
</dbReference>
<evidence type="ECO:0000313" key="9">
    <source>
        <dbReference type="Proteomes" id="UP000509568"/>
    </source>
</evidence>
<dbReference type="AlphaFoldDB" id="A0A7D5HH84"/>
<feature type="domain" description="Fe2OG dioxygenase" evidence="7">
    <location>
        <begin position="109"/>
        <end position="204"/>
    </location>
</feature>
<reference evidence="8 9" key="1">
    <citation type="submission" date="2020-06" db="EMBL/GenBank/DDBJ databases">
        <title>Pseudomonas eucalypticola sp. nov., an endophyte of Eucalyptus dunnii leaves with biocontrol ability of eucalyptus leaf blight.</title>
        <authorList>
            <person name="Liu Y."/>
            <person name="Song Z."/>
            <person name="Zeng H."/>
            <person name="Lu M."/>
            <person name="Wang X."/>
            <person name="Lian X."/>
            <person name="Zhang Q."/>
        </authorList>
    </citation>
    <scope>NUCLEOTIDE SEQUENCE [LARGE SCALE GENOMIC DNA]</scope>
    <source>
        <strain evidence="8 9">NP-1</strain>
    </source>
</reference>
<dbReference type="GO" id="GO:0008198">
    <property type="term" value="F:ferrous iron binding"/>
    <property type="evidence" value="ECO:0007669"/>
    <property type="project" value="TreeGrafter"/>
</dbReference>
<protein>
    <submittedName>
        <fullName evidence="8">2OG-Fe(II) oxygenase</fullName>
    </submittedName>
</protein>
<keyword evidence="9" id="KW-1185">Reference proteome</keyword>
<keyword evidence="3" id="KW-0847">Vitamin C</keyword>
<accession>A0A7D5HH84</accession>
<dbReference type="GO" id="GO:0031418">
    <property type="term" value="F:L-ascorbic acid binding"/>
    <property type="evidence" value="ECO:0007669"/>
    <property type="project" value="UniProtKB-KW"/>
</dbReference>
<sequence length="210" mass="23632">MRGMQISSDHPLLLSIVDDLAERGWSQQDLFLPPALVAALAAECRQRAAQGELAPAAVGRGPAQEIREGIRGDRIQWLESGESSACDQYLALMDALREALNRGLFLGLEDFECHFALYPPGAFYRKHVDRFRDDDRRMVSAVVYLNEAWAPEHGGQLRMYLEQDREHDVAPTGGCLVVFLSGEVPHEVMPAMHDRLSLTGWFRRRGNEPF</sequence>
<gene>
    <name evidence="8" type="ORF">HWQ56_27630</name>
</gene>
<dbReference type="GO" id="GO:0031543">
    <property type="term" value="F:peptidyl-proline dioxygenase activity"/>
    <property type="evidence" value="ECO:0007669"/>
    <property type="project" value="TreeGrafter"/>
</dbReference>
<evidence type="ECO:0000256" key="3">
    <source>
        <dbReference type="ARBA" id="ARBA00022896"/>
    </source>
</evidence>
<comment type="cofactor">
    <cofactor evidence="1">
        <name>L-ascorbate</name>
        <dbReference type="ChEBI" id="CHEBI:38290"/>
    </cofactor>
</comment>
<organism evidence="8 9">
    <name type="scientific">Pseudomonas eucalypticola</name>
    <dbReference type="NCBI Taxonomy" id="2599595"/>
    <lineage>
        <taxon>Bacteria</taxon>
        <taxon>Pseudomonadati</taxon>
        <taxon>Pseudomonadota</taxon>
        <taxon>Gammaproteobacteria</taxon>
        <taxon>Pseudomonadales</taxon>
        <taxon>Pseudomonadaceae</taxon>
        <taxon>Pseudomonas</taxon>
    </lineage>
</organism>
<dbReference type="Pfam" id="PF13640">
    <property type="entry name" value="2OG-FeII_Oxy_3"/>
    <property type="match status" value="1"/>
</dbReference>
<dbReference type="InterPro" id="IPR006620">
    <property type="entry name" value="Pro_4_hyd_alph"/>
</dbReference>
<keyword evidence="2" id="KW-0479">Metal-binding</keyword>
<evidence type="ECO:0000256" key="6">
    <source>
        <dbReference type="ARBA" id="ARBA00023004"/>
    </source>
</evidence>
<name>A0A7D5HH84_9PSED</name>